<reference evidence="2" key="2">
    <citation type="submission" date="2012-08" db="EMBL/GenBank/DDBJ databases">
        <title>Whole-genome sequence of Nocardiopsis alba strain ATCC BAA-2165 associated with honeybees.</title>
        <authorList>
            <person name="Qiao J."/>
            <person name="Chen L."/>
            <person name="Li Y."/>
            <person name="Wang J."/>
            <person name="Zhang W."/>
            <person name="Chen S."/>
        </authorList>
    </citation>
    <scope>NUCLEOTIDE SEQUENCE [LARGE SCALE GENOMIC DNA]</scope>
    <source>
        <strain evidence="2">ATCC BAA-2165 / BE74</strain>
    </source>
</reference>
<dbReference type="AlphaFoldDB" id="J7LG90"/>
<gene>
    <name evidence="1" type="ordered locus">B005_1994</name>
</gene>
<dbReference type="EMBL" id="CP003788">
    <property type="protein sequence ID" value="AFR10475.1"/>
    <property type="molecule type" value="Genomic_DNA"/>
</dbReference>
<protein>
    <submittedName>
        <fullName evidence="1">Uncharacterized protein</fullName>
    </submittedName>
</protein>
<sequence>MVLDCLSRPVGLTIPWWKRGTVPLGDRWFATCRGIPARVRAGVACLHRYACRSRLDKETPT</sequence>
<dbReference type="Proteomes" id="UP000003779">
    <property type="component" value="Chromosome"/>
</dbReference>
<organism evidence="1 2">
    <name type="scientific">Nocardiopsis alba (strain ATCC BAA-2165 / BE74)</name>
    <dbReference type="NCBI Taxonomy" id="1205910"/>
    <lineage>
        <taxon>Bacteria</taxon>
        <taxon>Bacillati</taxon>
        <taxon>Actinomycetota</taxon>
        <taxon>Actinomycetes</taxon>
        <taxon>Streptosporangiales</taxon>
        <taxon>Nocardiopsidaceae</taxon>
        <taxon>Nocardiopsis</taxon>
    </lineage>
</organism>
<proteinExistence type="predicted"/>
<evidence type="ECO:0000313" key="2">
    <source>
        <dbReference type="Proteomes" id="UP000003779"/>
    </source>
</evidence>
<dbReference type="HOGENOM" id="CLU_2918021_0_0_11"/>
<accession>J7LG90</accession>
<evidence type="ECO:0000313" key="1">
    <source>
        <dbReference type="EMBL" id="AFR10475.1"/>
    </source>
</evidence>
<dbReference type="PATRIC" id="fig|1205910.3.peg.1886"/>
<reference evidence="1 2" key="1">
    <citation type="journal article" date="2012" name="J. Bacteriol.">
        <title>Whole-Genome Sequence of Nocardiopsis alba Strain ATCC BAA-2165, Associated with Honeybees.</title>
        <authorList>
            <person name="Qiao J."/>
            <person name="Chen L."/>
            <person name="Li Y."/>
            <person name="Wang J."/>
            <person name="Zhang W."/>
            <person name="Chen S."/>
        </authorList>
    </citation>
    <scope>NUCLEOTIDE SEQUENCE [LARGE SCALE GENOMIC DNA]</scope>
    <source>
        <strain evidence="2">ATCC BAA-2165 / BE74</strain>
    </source>
</reference>
<dbReference type="KEGG" id="nal:B005_1994"/>
<name>J7LG90_NOCAA</name>